<gene>
    <name evidence="2" type="ORF">NTEN_LOCUS23678</name>
</gene>
<feature type="non-terminal residue" evidence="2">
    <location>
        <position position="50"/>
    </location>
</feature>
<organism evidence="2 3">
    <name type="scientific">Nesidiocoris tenuis</name>
    <dbReference type="NCBI Taxonomy" id="355587"/>
    <lineage>
        <taxon>Eukaryota</taxon>
        <taxon>Metazoa</taxon>
        <taxon>Ecdysozoa</taxon>
        <taxon>Arthropoda</taxon>
        <taxon>Hexapoda</taxon>
        <taxon>Insecta</taxon>
        <taxon>Pterygota</taxon>
        <taxon>Neoptera</taxon>
        <taxon>Paraneoptera</taxon>
        <taxon>Hemiptera</taxon>
        <taxon>Heteroptera</taxon>
        <taxon>Panheteroptera</taxon>
        <taxon>Cimicomorpha</taxon>
        <taxon>Miridae</taxon>
        <taxon>Dicyphina</taxon>
        <taxon>Nesidiocoris</taxon>
    </lineage>
</organism>
<feature type="compositionally biased region" description="Basic and acidic residues" evidence="1">
    <location>
        <begin position="13"/>
        <end position="33"/>
    </location>
</feature>
<keyword evidence="3" id="KW-1185">Reference proteome</keyword>
<evidence type="ECO:0000256" key="1">
    <source>
        <dbReference type="SAM" id="MobiDB-lite"/>
    </source>
</evidence>
<protein>
    <submittedName>
        <fullName evidence="2">Uncharacterized protein</fullName>
    </submittedName>
</protein>
<evidence type="ECO:0000313" key="2">
    <source>
        <dbReference type="EMBL" id="CAB0020067.1"/>
    </source>
</evidence>
<evidence type="ECO:0000313" key="3">
    <source>
        <dbReference type="Proteomes" id="UP000479000"/>
    </source>
</evidence>
<name>A0A6H5HSF3_9HEMI</name>
<sequence>MGGPADVVVRPCAEPRDGEGRSQCEGKGQRAERSCGGAPSGSAEGGLRYE</sequence>
<accession>A0A6H5HSF3</accession>
<reference evidence="2 3" key="1">
    <citation type="submission" date="2020-02" db="EMBL/GenBank/DDBJ databases">
        <authorList>
            <person name="Ferguson B K."/>
        </authorList>
    </citation>
    <scope>NUCLEOTIDE SEQUENCE [LARGE SCALE GENOMIC DNA]</scope>
</reference>
<dbReference type="AlphaFoldDB" id="A0A6H5HSF3"/>
<proteinExistence type="predicted"/>
<dbReference type="Proteomes" id="UP000479000">
    <property type="component" value="Unassembled WGS sequence"/>
</dbReference>
<dbReference type="EMBL" id="CADCXU010034892">
    <property type="protein sequence ID" value="CAB0020067.1"/>
    <property type="molecule type" value="Genomic_DNA"/>
</dbReference>
<feature type="region of interest" description="Disordered" evidence="1">
    <location>
        <begin position="1"/>
        <end position="50"/>
    </location>
</feature>